<protein>
    <recommendedName>
        <fullName evidence="1">Anti-bacteriophage protein A/HamA C-terminal domain-containing protein</fullName>
    </recommendedName>
</protein>
<keyword evidence="3" id="KW-1185">Reference proteome</keyword>
<organism evidence="2 3">
    <name type="scientific">Franzmannia pantelleriensis</name>
    <dbReference type="NCBI Taxonomy" id="48727"/>
    <lineage>
        <taxon>Bacteria</taxon>
        <taxon>Pseudomonadati</taxon>
        <taxon>Pseudomonadota</taxon>
        <taxon>Gammaproteobacteria</taxon>
        <taxon>Oceanospirillales</taxon>
        <taxon>Halomonadaceae</taxon>
        <taxon>Franzmannia</taxon>
    </lineage>
</organism>
<dbReference type="OrthoDB" id="322261at2"/>
<evidence type="ECO:0000259" key="1">
    <source>
        <dbReference type="Pfam" id="PF08878"/>
    </source>
</evidence>
<dbReference type="InterPro" id="IPR014976">
    <property type="entry name" value="AbpA_HamA_C"/>
</dbReference>
<proteinExistence type="predicted"/>
<dbReference type="AlphaFoldDB" id="A0A1G9ID14"/>
<reference evidence="3" key="1">
    <citation type="submission" date="2016-10" db="EMBL/GenBank/DDBJ databases">
        <authorList>
            <person name="Varghese N."/>
            <person name="Submissions S."/>
        </authorList>
    </citation>
    <scope>NUCLEOTIDE SEQUENCE [LARGE SCALE GENOMIC DNA]</scope>
    <source>
        <strain evidence="3">AAP</strain>
    </source>
</reference>
<name>A0A1G9ID14_9GAMM</name>
<dbReference type="STRING" id="48727.SAMN05192555_103136"/>
<dbReference type="Proteomes" id="UP000199107">
    <property type="component" value="Unassembled WGS sequence"/>
</dbReference>
<feature type="domain" description="Anti-bacteriophage protein A/HamA C-terminal" evidence="1">
    <location>
        <begin position="24"/>
        <end position="257"/>
    </location>
</feature>
<sequence length="270" mass="29801">MRDLDIDISAIAPCFADEHQSPYVLVCVSDEHAAAWADVLGVPVRQCYIDDALLEARAQETGRTKSEIVAAKLPDRGSTMAGDFGEILVFLYHAAVEPGTELIGPKKWRLKQDRTKPAPYSDVVHFVLPNWPQPSGQDRILCSEVKTKSTAGDSSPVKAAIMDCEKDRTSRLAKTLVWLKERALIDDLGTTTVDHLERFIKATDHPPAQKQFRAVAIICASLVDEELEDTPDEEPADHTVVVIVVPSLKQRYEEVFDAVHTTVLETGEGT</sequence>
<accession>A0A1G9ID14</accession>
<dbReference type="EMBL" id="FNGH01000003">
    <property type="protein sequence ID" value="SDL22996.1"/>
    <property type="molecule type" value="Genomic_DNA"/>
</dbReference>
<evidence type="ECO:0000313" key="3">
    <source>
        <dbReference type="Proteomes" id="UP000199107"/>
    </source>
</evidence>
<evidence type="ECO:0000313" key="2">
    <source>
        <dbReference type="EMBL" id="SDL22996.1"/>
    </source>
</evidence>
<dbReference type="Pfam" id="PF08878">
    <property type="entry name" value="HamA"/>
    <property type="match status" value="1"/>
</dbReference>
<gene>
    <name evidence="2" type="ORF">SAMN05192555_103136</name>
</gene>